<evidence type="ECO:0000313" key="10">
    <source>
        <dbReference type="Proteomes" id="UP000008229"/>
    </source>
</evidence>
<evidence type="ECO:0000256" key="7">
    <source>
        <dbReference type="RuleBase" id="RU363032"/>
    </source>
</evidence>
<dbReference type="Proteomes" id="UP000008229">
    <property type="component" value="Chromosome"/>
</dbReference>
<dbReference type="HOGENOM" id="CLU_016047_0_2_11"/>
<keyword evidence="3" id="KW-1003">Cell membrane</keyword>
<feature type="transmembrane region" description="Helical" evidence="7">
    <location>
        <begin position="268"/>
        <end position="293"/>
    </location>
</feature>
<feature type="transmembrane region" description="Helical" evidence="7">
    <location>
        <begin position="20"/>
        <end position="42"/>
    </location>
</feature>
<reference evidence="10" key="2">
    <citation type="submission" date="2010-01" db="EMBL/GenBank/DDBJ databases">
        <title>The complete genome of Conexibacter woesei DSM 14684.</title>
        <authorList>
            <consortium name="US DOE Joint Genome Institute (JGI-PGF)"/>
            <person name="Lucas S."/>
            <person name="Copeland A."/>
            <person name="Lapidus A."/>
            <person name="Glavina del Rio T."/>
            <person name="Dalin E."/>
            <person name="Tice H."/>
            <person name="Bruce D."/>
            <person name="Goodwin L."/>
            <person name="Pitluck S."/>
            <person name="Kyrpides N."/>
            <person name="Mavromatis K."/>
            <person name="Ivanova N."/>
            <person name="Mikhailova N."/>
            <person name="Chertkov O."/>
            <person name="Brettin T."/>
            <person name="Detter J.C."/>
            <person name="Han C."/>
            <person name="Larimer F."/>
            <person name="Land M."/>
            <person name="Hauser L."/>
            <person name="Markowitz V."/>
            <person name="Cheng J.-F."/>
            <person name="Hugenholtz P."/>
            <person name="Woyke T."/>
            <person name="Wu D."/>
            <person name="Pukall R."/>
            <person name="Steenblock K."/>
            <person name="Schneider S."/>
            <person name="Klenk H.-P."/>
            <person name="Eisen J.A."/>
        </authorList>
    </citation>
    <scope>NUCLEOTIDE SEQUENCE [LARGE SCALE GENOMIC DNA]</scope>
    <source>
        <strain evidence="10">DSM 14684 / CIP 108061 / JCM 11494 / NBRC 100937 / ID131577</strain>
    </source>
</reference>
<keyword evidence="10" id="KW-1185">Reference proteome</keyword>
<feature type="transmembrane region" description="Helical" evidence="7">
    <location>
        <begin position="80"/>
        <end position="101"/>
    </location>
</feature>
<dbReference type="Gene3D" id="1.10.3720.10">
    <property type="entry name" value="MetI-like"/>
    <property type="match status" value="1"/>
</dbReference>
<feature type="domain" description="ABC transmembrane type-1" evidence="8">
    <location>
        <begin position="76"/>
        <end position="292"/>
    </location>
</feature>
<evidence type="ECO:0000256" key="6">
    <source>
        <dbReference type="ARBA" id="ARBA00023136"/>
    </source>
</evidence>
<keyword evidence="5 7" id="KW-1133">Transmembrane helix</keyword>
<keyword evidence="6 7" id="KW-0472">Membrane</keyword>
<dbReference type="PANTHER" id="PTHR30193:SF37">
    <property type="entry name" value="INNER MEMBRANE ABC TRANSPORTER PERMEASE PROTEIN YCJO"/>
    <property type="match status" value="1"/>
</dbReference>
<feature type="transmembrane region" description="Helical" evidence="7">
    <location>
        <begin position="113"/>
        <end position="134"/>
    </location>
</feature>
<dbReference type="InterPro" id="IPR035906">
    <property type="entry name" value="MetI-like_sf"/>
</dbReference>
<dbReference type="GO" id="GO:0005886">
    <property type="term" value="C:plasma membrane"/>
    <property type="evidence" value="ECO:0007669"/>
    <property type="project" value="UniProtKB-SubCell"/>
</dbReference>
<dbReference type="STRING" id="469383.Cwoe_5801"/>
<evidence type="ECO:0000256" key="1">
    <source>
        <dbReference type="ARBA" id="ARBA00004651"/>
    </source>
</evidence>
<accession>D3F2S1</accession>
<organism evidence="9 10">
    <name type="scientific">Conexibacter woesei (strain DSM 14684 / CCUG 47730 / CIP 108061 / JCM 11494 / NBRC 100937 / ID131577)</name>
    <dbReference type="NCBI Taxonomy" id="469383"/>
    <lineage>
        <taxon>Bacteria</taxon>
        <taxon>Bacillati</taxon>
        <taxon>Actinomycetota</taxon>
        <taxon>Thermoleophilia</taxon>
        <taxon>Solirubrobacterales</taxon>
        <taxon>Conexibacteraceae</taxon>
        <taxon>Conexibacter</taxon>
    </lineage>
</organism>
<dbReference type="GO" id="GO:0055085">
    <property type="term" value="P:transmembrane transport"/>
    <property type="evidence" value="ECO:0007669"/>
    <property type="project" value="InterPro"/>
</dbReference>
<dbReference type="AlphaFoldDB" id="D3F2S1"/>
<dbReference type="eggNOG" id="COG1175">
    <property type="taxonomic scope" value="Bacteria"/>
</dbReference>
<evidence type="ECO:0000313" key="9">
    <source>
        <dbReference type="EMBL" id="ADB54202.1"/>
    </source>
</evidence>
<feature type="transmembrane region" description="Helical" evidence="7">
    <location>
        <begin position="162"/>
        <end position="189"/>
    </location>
</feature>
<gene>
    <name evidence="9" type="ordered locus">Cwoe_5801</name>
</gene>
<dbReference type="SUPFAM" id="SSF161098">
    <property type="entry name" value="MetI-like"/>
    <property type="match status" value="1"/>
</dbReference>
<dbReference type="OrthoDB" id="9805974at2"/>
<comment type="subcellular location">
    <subcellularLocation>
        <location evidence="1 7">Cell membrane</location>
        <topology evidence="1 7">Multi-pass membrane protein</topology>
    </subcellularLocation>
</comment>
<keyword evidence="2 7" id="KW-0813">Transport</keyword>
<dbReference type="EMBL" id="CP001854">
    <property type="protein sequence ID" value="ADB54202.1"/>
    <property type="molecule type" value="Genomic_DNA"/>
</dbReference>
<dbReference type="RefSeq" id="WP_012937253.1">
    <property type="nucleotide sequence ID" value="NC_013739.1"/>
</dbReference>
<reference evidence="9 10" key="1">
    <citation type="journal article" date="2010" name="Stand. Genomic Sci.">
        <title>Complete genome sequence of Conexibacter woesei type strain (ID131577).</title>
        <authorList>
            <person name="Pukall R."/>
            <person name="Lapidus A."/>
            <person name="Glavina Del Rio T."/>
            <person name="Copeland A."/>
            <person name="Tice H."/>
            <person name="Cheng J.-F."/>
            <person name="Lucas S."/>
            <person name="Chen F."/>
            <person name="Nolan M."/>
            <person name="Bruce D."/>
            <person name="Goodwin L."/>
            <person name="Pitluck S."/>
            <person name="Mavromatis K."/>
            <person name="Ivanova N."/>
            <person name="Ovchinnikova G."/>
            <person name="Pati A."/>
            <person name="Chen A."/>
            <person name="Palaniappan K."/>
            <person name="Land M."/>
            <person name="Hauser L."/>
            <person name="Chang Y.-J."/>
            <person name="Jeffries C.D."/>
            <person name="Chain P."/>
            <person name="Meincke L."/>
            <person name="Sims D."/>
            <person name="Brettin T."/>
            <person name="Detter J.C."/>
            <person name="Rohde M."/>
            <person name="Goeker M."/>
            <person name="Bristow J."/>
            <person name="Eisen J.A."/>
            <person name="Markowitz V."/>
            <person name="Kyrpides N.C."/>
            <person name="Klenk H.-P."/>
            <person name="Hugenholtz P."/>
        </authorList>
    </citation>
    <scope>NUCLEOTIDE SEQUENCE [LARGE SCALE GENOMIC DNA]</scope>
    <source>
        <strain evidence="10">DSM 14684 / CIP 108061 / JCM 11494 / NBRC 100937 / ID131577</strain>
    </source>
</reference>
<evidence type="ECO:0000259" key="8">
    <source>
        <dbReference type="PROSITE" id="PS50928"/>
    </source>
</evidence>
<dbReference type="InterPro" id="IPR000515">
    <property type="entry name" value="MetI-like"/>
</dbReference>
<comment type="similarity">
    <text evidence="7">Belongs to the binding-protein-dependent transport system permease family.</text>
</comment>
<dbReference type="KEGG" id="cwo:Cwoe_5801"/>
<dbReference type="PROSITE" id="PS50928">
    <property type="entry name" value="ABC_TM1"/>
    <property type="match status" value="1"/>
</dbReference>
<dbReference type="Pfam" id="PF00528">
    <property type="entry name" value="BPD_transp_1"/>
    <property type="match status" value="1"/>
</dbReference>
<evidence type="ECO:0000256" key="5">
    <source>
        <dbReference type="ARBA" id="ARBA00022989"/>
    </source>
</evidence>
<evidence type="ECO:0000256" key="2">
    <source>
        <dbReference type="ARBA" id="ARBA00022448"/>
    </source>
</evidence>
<name>D3F2S1_CONWI</name>
<keyword evidence="4 7" id="KW-0812">Transmembrane</keyword>
<protein>
    <submittedName>
        <fullName evidence="9">Binding-protein-dependent transport systems inner membrane component</fullName>
    </submittedName>
</protein>
<proteinExistence type="inferred from homology"/>
<feature type="transmembrane region" description="Helical" evidence="7">
    <location>
        <begin position="210"/>
        <end position="229"/>
    </location>
</feature>
<dbReference type="PANTHER" id="PTHR30193">
    <property type="entry name" value="ABC TRANSPORTER PERMEASE PROTEIN"/>
    <property type="match status" value="1"/>
</dbReference>
<dbReference type="InterPro" id="IPR051393">
    <property type="entry name" value="ABC_transporter_permease"/>
</dbReference>
<dbReference type="CDD" id="cd06261">
    <property type="entry name" value="TM_PBP2"/>
    <property type="match status" value="1"/>
</dbReference>
<evidence type="ECO:0000256" key="4">
    <source>
        <dbReference type="ARBA" id="ARBA00022692"/>
    </source>
</evidence>
<evidence type="ECO:0000256" key="3">
    <source>
        <dbReference type="ARBA" id="ARBA00022475"/>
    </source>
</evidence>
<sequence length="305" mass="32798" precursor="true">MPPRRGLVERFFGETPTAWLYILPAVVIIVGLAIVPVFWSLLLSFQDKDPIAETTSWAGLDNYSKLLDDDRFRGAVEHTLVYTGLFVPLSILGGLGLALLLNKRVRFIGIYRTLAFVPVIVSATVQGVLFSVMFDDQVGVANGLLDKFGLAPQPFFADGRQALLLLVLAGLWAGTSCISFCAVIFLAALQDIPRELTEAASIDGARSFGTFLNVTLPALVPVGIFLLLWQTVQGIQLFDLVYGSTAGGPGDSTVVVVYFIYRSIRESAYGVGAAASYLVVGGLVVVALAVIAIRRLAGLRREKTA</sequence>